<name>A0ABV5FD03_9FLAO</name>
<keyword evidence="2" id="KW-1185">Reference proteome</keyword>
<dbReference type="Proteomes" id="UP001589585">
    <property type="component" value="Unassembled WGS sequence"/>
</dbReference>
<evidence type="ECO:0000313" key="2">
    <source>
        <dbReference type="Proteomes" id="UP001589585"/>
    </source>
</evidence>
<sequence length="485" mass="52861">MNTFSIHLKRNKYKGQLKTHRLLFFSFFLLIGVILNAQTKVSSLKELLPYLSQSNVNVVLKPGVYAISAKDIHNGHFSSATVVKNHANVLFLFSGNNSTYDFTDVVINVSTEVLSAFPSKTEELYEIQIIGNHNILKNLTIADVGSVYDAPTRRATNIVMDGASNRVEGFHITTKGSYPYGYGEAFGKGGKSVINHRKHSSFLIRGNKNHAKNCTIIHRSYGHAIFMQAADWPIVEGCYVEGEMRSTDDMLTEKGSGSDADKVRFKTVFGYSLPKGYMMCLGEEGIRAYNGGETIIDGVTYNRGTSNPTIINCTVKNMRAGVTLTHATGKKHVSGTTVIGCQRGFCIGSGDIVDCYADTQHGPALGVDYPNDTGMNAEITLLPYKGKSYNGSGHAAIIIGNNHKIILKNALQHADKNLKINIGGDNKTIGMLEKDENYPASNIVLHNFTGYPVVLDDNSKNCTGVSVGGVTDQGFNNHVFKIAKP</sequence>
<reference evidence="1 2" key="1">
    <citation type="submission" date="2024-09" db="EMBL/GenBank/DDBJ databases">
        <authorList>
            <person name="Sun Q."/>
            <person name="Mori K."/>
        </authorList>
    </citation>
    <scope>NUCLEOTIDE SEQUENCE [LARGE SCALE GENOMIC DNA]</scope>
    <source>
        <strain evidence="1 2">CECT 8622</strain>
    </source>
</reference>
<accession>A0ABV5FD03</accession>
<dbReference type="EMBL" id="JBHMFC010000074">
    <property type="protein sequence ID" value="MFB9057311.1"/>
    <property type="molecule type" value="Genomic_DNA"/>
</dbReference>
<evidence type="ECO:0008006" key="3">
    <source>
        <dbReference type="Google" id="ProtNLM"/>
    </source>
</evidence>
<dbReference type="InterPro" id="IPR011050">
    <property type="entry name" value="Pectin_lyase_fold/virulence"/>
</dbReference>
<organism evidence="1 2">
    <name type="scientific">Mariniflexile ostreae</name>
    <dbReference type="NCBI Taxonomy" id="1520892"/>
    <lineage>
        <taxon>Bacteria</taxon>
        <taxon>Pseudomonadati</taxon>
        <taxon>Bacteroidota</taxon>
        <taxon>Flavobacteriia</taxon>
        <taxon>Flavobacteriales</taxon>
        <taxon>Flavobacteriaceae</taxon>
        <taxon>Mariniflexile</taxon>
    </lineage>
</organism>
<protein>
    <recommendedName>
        <fullName evidence="3">Parallel beta helix pectate lyase-like protein</fullName>
    </recommendedName>
</protein>
<proteinExistence type="predicted"/>
<comment type="caution">
    <text evidence="1">The sequence shown here is derived from an EMBL/GenBank/DDBJ whole genome shotgun (WGS) entry which is preliminary data.</text>
</comment>
<dbReference type="SUPFAM" id="SSF51126">
    <property type="entry name" value="Pectin lyase-like"/>
    <property type="match status" value="1"/>
</dbReference>
<gene>
    <name evidence="1" type="ORF">ACFFU9_11235</name>
</gene>
<dbReference type="RefSeq" id="WP_379861536.1">
    <property type="nucleotide sequence ID" value="NZ_JBHMFC010000074.1"/>
</dbReference>
<evidence type="ECO:0000313" key="1">
    <source>
        <dbReference type="EMBL" id="MFB9057311.1"/>
    </source>
</evidence>